<dbReference type="InterPro" id="IPR007621">
    <property type="entry name" value="TPM_dom"/>
</dbReference>
<name>A0A937ACF1_9BACT</name>
<evidence type="ECO:0000313" key="3">
    <source>
        <dbReference type="Proteomes" id="UP000642920"/>
    </source>
</evidence>
<dbReference type="EMBL" id="JAERQG010000001">
    <property type="protein sequence ID" value="MBL0764086.1"/>
    <property type="molecule type" value="Genomic_DNA"/>
</dbReference>
<comment type="caution">
    <text evidence="2">The sequence shown here is derived from an EMBL/GenBank/DDBJ whole genome shotgun (WGS) entry which is preliminary data.</text>
</comment>
<gene>
    <name evidence="2" type="ORF">JKP34_02405</name>
</gene>
<keyword evidence="3" id="KW-1185">Reference proteome</keyword>
<feature type="domain" description="TPM" evidence="1">
    <location>
        <begin position="7"/>
        <end position="121"/>
    </location>
</feature>
<dbReference type="PANTHER" id="PTHR30373:SF8">
    <property type="entry name" value="BLL7265 PROTEIN"/>
    <property type="match status" value="1"/>
</dbReference>
<dbReference type="Proteomes" id="UP000642920">
    <property type="component" value="Unassembled WGS sequence"/>
</dbReference>
<dbReference type="AlphaFoldDB" id="A0A937ACF1"/>
<dbReference type="PANTHER" id="PTHR30373">
    <property type="entry name" value="UPF0603 PROTEIN YGCG"/>
    <property type="match status" value="1"/>
</dbReference>
<organism evidence="2 3">
    <name type="scientific">Marivirga atlantica</name>
    <dbReference type="NCBI Taxonomy" id="1548457"/>
    <lineage>
        <taxon>Bacteria</taxon>
        <taxon>Pseudomonadati</taxon>
        <taxon>Bacteroidota</taxon>
        <taxon>Cytophagia</taxon>
        <taxon>Cytophagales</taxon>
        <taxon>Marivirgaceae</taxon>
        <taxon>Marivirga</taxon>
    </lineage>
</organism>
<dbReference type="Gene3D" id="3.10.310.50">
    <property type="match status" value="1"/>
</dbReference>
<proteinExistence type="predicted"/>
<evidence type="ECO:0000259" key="1">
    <source>
        <dbReference type="Pfam" id="PF04536"/>
    </source>
</evidence>
<accession>A0A937ACF1</accession>
<reference evidence="2" key="1">
    <citation type="submission" date="2021-01" db="EMBL/GenBank/DDBJ databases">
        <title>Marivirga sp. nov., isolated from intertidal surface sediments.</title>
        <authorList>
            <person name="Zhang M."/>
        </authorList>
    </citation>
    <scope>NUCLEOTIDE SEQUENCE</scope>
    <source>
        <strain evidence="2">SM1354</strain>
    </source>
</reference>
<dbReference type="Pfam" id="PF04536">
    <property type="entry name" value="TPM_phosphatase"/>
    <property type="match status" value="1"/>
</dbReference>
<evidence type="ECO:0000313" key="2">
    <source>
        <dbReference type="EMBL" id="MBL0764086.1"/>
    </source>
</evidence>
<sequence length="147" mass="16594">MANTSDKLSALDKAEIVKAIKSAEKKTSGEIQVHVDKHCKEDVLDRAAHVFKTLKMHETKERNGVLFYLAIKDHKFAILGDMGINQKVEEGFWDSIKDHVIAKFRENKFGEGLSEGILKAGEKLSSHFPYQDDDENELSDEISFGKD</sequence>
<protein>
    <submittedName>
        <fullName evidence="2">TPM domain-containing protein</fullName>
    </submittedName>
</protein>
<dbReference type="RefSeq" id="WP_201917327.1">
    <property type="nucleotide sequence ID" value="NZ_JAERQG010000001.1"/>
</dbReference>